<name>A0A3S2Y867_9SPHN</name>
<accession>A0A3S2Y867</accession>
<dbReference type="Proteomes" id="UP000282837">
    <property type="component" value="Unassembled WGS sequence"/>
</dbReference>
<comment type="caution">
    <text evidence="1">The sequence shown here is derived from an EMBL/GenBank/DDBJ whole genome shotgun (WGS) entry which is preliminary data.</text>
</comment>
<proteinExistence type="predicted"/>
<sequence>MRSDFDCLIVGGMDAGRMVDVLQGNMPLLRNRLLVALMVDSTPEDRAKVIRAGYDDAMDVDGTGHAEATARVRAMWSRMKGRR</sequence>
<gene>
    <name evidence="1" type="ORF">EOE18_11870</name>
</gene>
<organism evidence="1 2">
    <name type="scientific">Novosphingobium umbonatum</name>
    <dbReference type="NCBI Taxonomy" id="1908524"/>
    <lineage>
        <taxon>Bacteria</taxon>
        <taxon>Pseudomonadati</taxon>
        <taxon>Pseudomonadota</taxon>
        <taxon>Alphaproteobacteria</taxon>
        <taxon>Sphingomonadales</taxon>
        <taxon>Sphingomonadaceae</taxon>
        <taxon>Novosphingobium</taxon>
    </lineage>
</organism>
<evidence type="ECO:0000313" key="2">
    <source>
        <dbReference type="Proteomes" id="UP000282837"/>
    </source>
</evidence>
<dbReference type="EMBL" id="SACO01000008">
    <property type="protein sequence ID" value="RVU04483.1"/>
    <property type="molecule type" value="Genomic_DNA"/>
</dbReference>
<keyword evidence="2" id="KW-1185">Reference proteome</keyword>
<reference evidence="1 2" key="1">
    <citation type="submission" date="2019-01" db="EMBL/GenBank/DDBJ databases">
        <authorList>
            <person name="Chen W.-M."/>
        </authorList>
    </citation>
    <scope>NUCLEOTIDE SEQUENCE [LARGE SCALE GENOMIC DNA]</scope>
    <source>
        <strain evidence="1 2">FSY-9</strain>
    </source>
</reference>
<evidence type="ECO:0000313" key="1">
    <source>
        <dbReference type="EMBL" id="RVU04483.1"/>
    </source>
</evidence>
<protein>
    <submittedName>
        <fullName evidence="1">Uncharacterized protein</fullName>
    </submittedName>
</protein>
<dbReference type="AlphaFoldDB" id="A0A3S2Y867"/>